<accession>A0AAP6LJH2</accession>
<organism evidence="2 3">
    <name type="scientific">Riemerella anatipestifer</name>
    <name type="common">Moraxella anatipestifer</name>
    <dbReference type="NCBI Taxonomy" id="34085"/>
    <lineage>
        <taxon>Bacteria</taxon>
        <taxon>Pseudomonadati</taxon>
        <taxon>Bacteroidota</taxon>
        <taxon>Flavobacteriia</taxon>
        <taxon>Flavobacteriales</taxon>
        <taxon>Weeksellaceae</taxon>
        <taxon>Riemerella</taxon>
    </lineage>
</organism>
<dbReference type="AlphaFoldDB" id="A0AAP6LJH2"/>
<proteinExistence type="predicted"/>
<dbReference type="SUPFAM" id="SSF56091">
    <property type="entry name" value="DNA ligase/mRNA capping enzyme, catalytic domain"/>
    <property type="match status" value="1"/>
</dbReference>
<evidence type="ECO:0000259" key="1">
    <source>
        <dbReference type="Pfam" id="PF09414"/>
    </source>
</evidence>
<evidence type="ECO:0000313" key="3">
    <source>
        <dbReference type="Proteomes" id="UP001284033"/>
    </source>
</evidence>
<keyword evidence="2" id="KW-0436">Ligase</keyword>
<dbReference type="Pfam" id="PF09414">
    <property type="entry name" value="RNA_ligase"/>
    <property type="match status" value="1"/>
</dbReference>
<sequence>MKTFNIKNYGSIGHFPNSKLGTGDHHIGAGHVRLLTEKKRDAWDTVFVHEKYDGSNVGIIKWNNQILALTRSGRLAKDSRFKQHQLFALWVERRKVTFESMLQEGERVVGEWLAQAHGIRYKINTEPIVFFDYFSPENRRWTQNNLLEKLNHYELNSPRLLHKGDAISTELLIPILNQKTPTIESVELPEGMVYRMERKDEVDFLAKWVRPDFCNGQYNIHAENDTPVWNVPIENLE</sequence>
<dbReference type="GO" id="GO:0016874">
    <property type="term" value="F:ligase activity"/>
    <property type="evidence" value="ECO:0007669"/>
    <property type="project" value="UniProtKB-KW"/>
</dbReference>
<reference evidence="2" key="1">
    <citation type="submission" date="2023-01" db="EMBL/GenBank/DDBJ databases">
        <title>Genome-based studies on antimicrobial resistance profiles of Riemerella anatipestifer in China, 1994 to 2021.</title>
        <authorList>
            <person name="Yang Z."/>
            <person name="Zhu D."/>
        </authorList>
    </citation>
    <scope>NUCLEOTIDE SEQUENCE</scope>
    <source>
        <strain evidence="2">RCAD1218</strain>
    </source>
</reference>
<dbReference type="Proteomes" id="UP001284033">
    <property type="component" value="Unassembled WGS sequence"/>
</dbReference>
<dbReference type="Gene3D" id="3.30.470.30">
    <property type="entry name" value="DNA ligase/mRNA capping enzyme"/>
    <property type="match status" value="1"/>
</dbReference>
<evidence type="ECO:0000313" key="2">
    <source>
        <dbReference type="EMBL" id="MDY3511603.1"/>
    </source>
</evidence>
<dbReference type="EMBL" id="JAQZHK010000001">
    <property type="protein sequence ID" value="MDY3511603.1"/>
    <property type="molecule type" value="Genomic_DNA"/>
</dbReference>
<gene>
    <name evidence="2" type="ORF">PG303_00020</name>
</gene>
<dbReference type="InterPro" id="IPR021122">
    <property type="entry name" value="RNA_ligase_dom_REL/Rnl2"/>
</dbReference>
<comment type="caution">
    <text evidence="2">The sequence shown here is derived from an EMBL/GenBank/DDBJ whole genome shotgun (WGS) entry which is preliminary data.</text>
</comment>
<name>A0AAP6LJH2_RIEAN</name>
<feature type="domain" description="RNA ligase" evidence="1">
    <location>
        <begin position="45"/>
        <end position="209"/>
    </location>
</feature>
<dbReference type="RefSeq" id="WP_154469197.1">
    <property type="nucleotide sequence ID" value="NZ_CP110126.1"/>
</dbReference>
<protein>
    <submittedName>
        <fullName evidence="2">RNA ligase family protein</fullName>
    </submittedName>
</protein>